<dbReference type="KEGG" id="dsf:UWK_02233"/>
<dbReference type="PROSITE" id="PS50878">
    <property type="entry name" value="RT_POL"/>
    <property type="match status" value="1"/>
</dbReference>
<evidence type="ECO:0000256" key="8">
    <source>
        <dbReference type="ARBA" id="ARBA00034120"/>
    </source>
</evidence>
<reference evidence="12" key="1">
    <citation type="journal article" date="2013" name="Stand. Genomic Sci.">
        <title>Complete genome sequence of Desulfocapsa sulfexigens, a marine deltaproteobacterium specialized in disproportionating inorganic sulfur compounds.</title>
        <authorList>
            <person name="Finster K.W."/>
            <person name="Kjeldsen K.U."/>
            <person name="Kube M."/>
            <person name="Reinhardt R."/>
            <person name="Mussmann M."/>
            <person name="Amann R."/>
            <person name="Schreiber L."/>
        </authorList>
    </citation>
    <scope>NUCLEOTIDE SEQUENCE [LARGE SCALE GENOMIC DNA]</scope>
    <source>
        <strain evidence="12">DSM 10523 / SB164P1</strain>
    </source>
</reference>
<keyword evidence="7" id="KW-0051">Antiviral defense</keyword>
<dbReference type="AlphaFoldDB" id="M1NGK3"/>
<dbReference type="PATRIC" id="fig|1167006.5.peg.2428"/>
<evidence type="ECO:0000313" key="11">
    <source>
        <dbReference type="EMBL" id="AGF78774.1"/>
    </source>
</evidence>
<dbReference type="SUPFAM" id="SSF56672">
    <property type="entry name" value="DNA/RNA polymerases"/>
    <property type="match status" value="1"/>
</dbReference>
<dbReference type="InterPro" id="IPR030931">
    <property type="entry name" value="Group_II_RT_mat"/>
</dbReference>
<dbReference type="Pfam" id="PF00078">
    <property type="entry name" value="RVT_1"/>
    <property type="match status" value="1"/>
</dbReference>
<dbReference type="Proteomes" id="UP000011721">
    <property type="component" value="Chromosome"/>
</dbReference>
<evidence type="ECO:0000256" key="6">
    <source>
        <dbReference type="ARBA" id="ARBA00022918"/>
    </source>
</evidence>
<evidence type="ECO:0000256" key="5">
    <source>
        <dbReference type="ARBA" id="ARBA00022842"/>
    </source>
</evidence>
<dbReference type="Gene3D" id="3.30.70.270">
    <property type="match status" value="1"/>
</dbReference>
<keyword evidence="4" id="KW-0479">Metal-binding</keyword>
<dbReference type="InterPro" id="IPR000123">
    <property type="entry name" value="Reverse_transcriptase_msDNA"/>
</dbReference>
<dbReference type="InterPro" id="IPR043128">
    <property type="entry name" value="Rev_trsase/Diguanyl_cyclase"/>
</dbReference>
<dbReference type="Pfam" id="PF08388">
    <property type="entry name" value="GIIM"/>
    <property type="match status" value="1"/>
</dbReference>
<dbReference type="GO" id="GO:0003723">
    <property type="term" value="F:RNA binding"/>
    <property type="evidence" value="ECO:0007669"/>
    <property type="project" value="InterPro"/>
</dbReference>
<evidence type="ECO:0000259" key="10">
    <source>
        <dbReference type="PROSITE" id="PS50878"/>
    </source>
</evidence>
<keyword evidence="3" id="KW-0548">Nucleotidyltransferase</keyword>
<dbReference type="CDD" id="cd01651">
    <property type="entry name" value="RT_G2_intron"/>
    <property type="match status" value="1"/>
</dbReference>
<dbReference type="InterPro" id="IPR000477">
    <property type="entry name" value="RT_dom"/>
</dbReference>
<proteinExistence type="inferred from homology"/>
<dbReference type="PANTHER" id="PTHR34047">
    <property type="entry name" value="NUCLEAR INTRON MATURASE 1, MITOCHONDRIAL-RELATED"/>
    <property type="match status" value="1"/>
</dbReference>
<dbReference type="InterPro" id="IPR051083">
    <property type="entry name" value="GrpII_Intron_Splice-Mob/Def"/>
</dbReference>
<accession>M1NGK3</accession>
<evidence type="ECO:0000256" key="3">
    <source>
        <dbReference type="ARBA" id="ARBA00022695"/>
    </source>
</evidence>
<evidence type="ECO:0000256" key="1">
    <source>
        <dbReference type="ARBA" id="ARBA00012493"/>
    </source>
</evidence>
<feature type="domain" description="Reverse transcriptase" evidence="10">
    <location>
        <begin position="76"/>
        <end position="302"/>
    </location>
</feature>
<evidence type="ECO:0000256" key="7">
    <source>
        <dbReference type="ARBA" id="ARBA00023118"/>
    </source>
</evidence>
<dbReference type="GO" id="GO:0051607">
    <property type="term" value="P:defense response to virus"/>
    <property type="evidence" value="ECO:0007669"/>
    <property type="project" value="UniProtKB-KW"/>
</dbReference>
<dbReference type="NCBIfam" id="TIGR04416">
    <property type="entry name" value="group_II_RT_mat"/>
    <property type="match status" value="1"/>
</dbReference>
<organism evidence="11 12">
    <name type="scientific">Desulfocapsa sulfexigens (strain DSM 10523 / SB164P1)</name>
    <dbReference type="NCBI Taxonomy" id="1167006"/>
    <lineage>
        <taxon>Bacteria</taxon>
        <taxon>Pseudomonadati</taxon>
        <taxon>Thermodesulfobacteriota</taxon>
        <taxon>Desulfobulbia</taxon>
        <taxon>Desulfobulbales</taxon>
        <taxon>Desulfocapsaceae</taxon>
        <taxon>Desulfocapsa</taxon>
    </lineage>
</organism>
<dbReference type="OrthoDB" id="5366084at2"/>
<dbReference type="EC" id="2.7.7.49" evidence="1"/>
<dbReference type="RefSeq" id="WP_015404462.1">
    <property type="nucleotide sequence ID" value="NC_020304.1"/>
</dbReference>
<evidence type="ECO:0000256" key="2">
    <source>
        <dbReference type="ARBA" id="ARBA00022679"/>
    </source>
</evidence>
<keyword evidence="2" id="KW-0808">Transferase</keyword>
<dbReference type="InterPro" id="IPR043502">
    <property type="entry name" value="DNA/RNA_pol_sf"/>
</dbReference>
<sequence length="449" mass="51974">MLPRHLTRTVNLNGGVVYKRIADEQFSNDQLLERIVSTENVGKAWKQVRSNKGAPGIDEITVGDFPFTFRECWPEIRSTILEGNYTPSPVQRVEIPKPDGSTRPLGIPTVLDRVIQQAIAQVMSPIFEPHFSESSCGFRPGRSAHDGVKQIKQYIRQGYKVAVDMDLSKFFDTVNHDVLMNRVSRRIEDKRVLKLIGKYLRAGVMVNGRRLATPLGVPQGGPLSPLLANILLDDLDKELEKRGHHFVRYADDFIILVKSLSAAERVMASVSRFLKRELRLIVNEKKSSFGKVEECSFLGFVFVRGKIRWSDKAFCEFKRRIRLFTGRSWGVSMEYRLHKLAEYVRGWINYYGISEYYRPIPIVDEWLRRRIRMCFWKQWRYTRTKVSNLLKLGTFKRQAIMTALSRKGPWHLARTLAAQTGMTNKWLKELGLISVKDQWVKIHYPAQAR</sequence>
<evidence type="ECO:0000256" key="9">
    <source>
        <dbReference type="ARBA" id="ARBA00048173"/>
    </source>
</evidence>
<dbReference type="eggNOG" id="COG3344">
    <property type="taxonomic scope" value="Bacteria"/>
</dbReference>
<dbReference type="InterPro" id="IPR013597">
    <property type="entry name" value="Mat_intron_G2"/>
</dbReference>
<gene>
    <name evidence="11" type="ordered locus">UWK_02233</name>
</gene>
<dbReference type="EMBL" id="CP003985">
    <property type="protein sequence ID" value="AGF78774.1"/>
    <property type="molecule type" value="Genomic_DNA"/>
</dbReference>
<keyword evidence="5" id="KW-0460">Magnesium</keyword>
<comment type="catalytic activity">
    <reaction evidence="9">
        <text>DNA(n) + a 2'-deoxyribonucleoside 5'-triphosphate = DNA(n+1) + diphosphate</text>
        <dbReference type="Rhea" id="RHEA:22508"/>
        <dbReference type="Rhea" id="RHEA-COMP:17339"/>
        <dbReference type="Rhea" id="RHEA-COMP:17340"/>
        <dbReference type="ChEBI" id="CHEBI:33019"/>
        <dbReference type="ChEBI" id="CHEBI:61560"/>
        <dbReference type="ChEBI" id="CHEBI:173112"/>
        <dbReference type="EC" id="2.7.7.49"/>
    </reaction>
</comment>
<dbReference type="HOGENOM" id="CLU_013584_2_1_7"/>
<evidence type="ECO:0000313" key="12">
    <source>
        <dbReference type="Proteomes" id="UP000011721"/>
    </source>
</evidence>
<dbReference type="PRINTS" id="PR00866">
    <property type="entry name" value="RNADNAPOLMS"/>
</dbReference>
<dbReference type="PANTHER" id="PTHR34047:SF8">
    <property type="entry name" value="PROTEIN YKFC"/>
    <property type="match status" value="1"/>
</dbReference>
<dbReference type="STRING" id="1167006.UWK_02233"/>
<dbReference type="GO" id="GO:0003964">
    <property type="term" value="F:RNA-directed DNA polymerase activity"/>
    <property type="evidence" value="ECO:0007669"/>
    <property type="project" value="UniProtKB-KW"/>
</dbReference>
<keyword evidence="12" id="KW-1185">Reference proteome</keyword>
<comment type="similarity">
    <text evidence="8">Belongs to the bacterial reverse transcriptase family.</text>
</comment>
<protein>
    <recommendedName>
        <fullName evidence="1">RNA-directed DNA polymerase</fullName>
        <ecNumber evidence="1">2.7.7.49</ecNumber>
    </recommendedName>
</protein>
<dbReference type="GO" id="GO:0046872">
    <property type="term" value="F:metal ion binding"/>
    <property type="evidence" value="ECO:0007669"/>
    <property type="project" value="UniProtKB-KW"/>
</dbReference>
<name>M1NGK3_DESSD</name>
<keyword evidence="6 11" id="KW-0695">RNA-directed DNA polymerase</keyword>
<evidence type="ECO:0000256" key="4">
    <source>
        <dbReference type="ARBA" id="ARBA00022723"/>
    </source>
</evidence>